<dbReference type="GO" id="GO:0005975">
    <property type="term" value="P:carbohydrate metabolic process"/>
    <property type="evidence" value="ECO:0007669"/>
    <property type="project" value="InterPro"/>
</dbReference>
<feature type="compositionally biased region" description="Low complexity" evidence="1">
    <location>
        <begin position="411"/>
        <end position="425"/>
    </location>
</feature>
<name>A0AAI9EA18_9PEZI</name>
<dbReference type="PANTHER" id="PTHR10963">
    <property type="entry name" value="GLYCOSYL HYDROLASE-RELATED"/>
    <property type="match status" value="1"/>
</dbReference>
<feature type="domain" description="GH16" evidence="3">
    <location>
        <begin position="16"/>
        <end position="246"/>
    </location>
</feature>
<accession>A0AAI9EA18</accession>
<dbReference type="Pfam" id="PF00722">
    <property type="entry name" value="Glyco_hydro_16"/>
    <property type="match status" value="1"/>
</dbReference>
<dbReference type="PANTHER" id="PTHR10963:SF68">
    <property type="entry name" value="GLYCOSIDASE CRH1-RELATED"/>
    <property type="match status" value="1"/>
</dbReference>
<dbReference type="PROSITE" id="PS51762">
    <property type="entry name" value="GH16_2"/>
    <property type="match status" value="1"/>
</dbReference>
<comment type="caution">
    <text evidence="4">The sequence shown here is derived from an EMBL/GenBank/DDBJ whole genome shotgun (WGS) entry which is preliminary data.</text>
</comment>
<feature type="signal peptide" evidence="2">
    <location>
        <begin position="1"/>
        <end position="15"/>
    </location>
</feature>
<feature type="compositionally biased region" description="Low complexity" evidence="1">
    <location>
        <begin position="548"/>
        <end position="564"/>
    </location>
</feature>
<evidence type="ECO:0000313" key="4">
    <source>
        <dbReference type="EMBL" id="CAK3974461.1"/>
    </source>
</evidence>
<protein>
    <submittedName>
        <fullName evidence="4">Concanavalin A-like lectin glucanase, partial</fullName>
    </submittedName>
</protein>
<dbReference type="GO" id="GO:0016757">
    <property type="term" value="F:glycosyltransferase activity"/>
    <property type="evidence" value="ECO:0007669"/>
    <property type="project" value="TreeGrafter"/>
</dbReference>
<keyword evidence="2" id="KW-0732">Signal</keyword>
<dbReference type="GO" id="GO:0031505">
    <property type="term" value="P:fungal-type cell wall organization"/>
    <property type="evidence" value="ECO:0007669"/>
    <property type="project" value="TreeGrafter"/>
</dbReference>
<feature type="compositionally biased region" description="Polar residues" evidence="1">
    <location>
        <begin position="342"/>
        <end position="364"/>
    </location>
</feature>
<feature type="compositionally biased region" description="Low complexity" evidence="1">
    <location>
        <begin position="574"/>
        <end position="590"/>
    </location>
</feature>
<dbReference type="Gene3D" id="2.60.120.200">
    <property type="match status" value="1"/>
</dbReference>
<feature type="compositionally biased region" description="Low complexity" evidence="1">
    <location>
        <begin position="603"/>
        <end position="625"/>
    </location>
</feature>
<dbReference type="Proteomes" id="UP001296104">
    <property type="component" value="Unassembled WGS sequence"/>
</dbReference>
<proteinExistence type="predicted"/>
<feature type="chain" id="PRO_5042575556" evidence="2">
    <location>
        <begin position="16"/>
        <end position="646"/>
    </location>
</feature>
<organism evidence="4 5">
    <name type="scientific">Lecanosticta acicola</name>
    <dbReference type="NCBI Taxonomy" id="111012"/>
    <lineage>
        <taxon>Eukaryota</taxon>
        <taxon>Fungi</taxon>
        <taxon>Dikarya</taxon>
        <taxon>Ascomycota</taxon>
        <taxon>Pezizomycotina</taxon>
        <taxon>Dothideomycetes</taxon>
        <taxon>Dothideomycetidae</taxon>
        <taxon>Mycosphaerellales</taxon>
        <taxon>Mycosphaerellaceae</taxon>
        <taxon>Lecanosticta</taxon>
    </lineage>
</organism>
<dbReference type="InterPro" id="IPR000757">
    <property type="entry name" value="Beta-glucanase-like"/>
</dbReference>
<keyword evidence="5" id="KW-1185">Reference proteome</keyword>
<sequence length="646" mass="64846">MFFFAVTAILAGANAQRYDGQFAPCNPMVNATGACTPNPGLPTSTYSIDFTQQTAIPANWTLSNYATMNFSSDGGAEFVYAKRYDAPQLWTDFYILFGRVSVEARVANGTGMISSSVLISDDFDEIDFEFSGNNYNMTNTNGKGQNNYFGKGITGSYDRGQYFDVSDPQDSFHTYTFDWSPDALKWEVDGVVIRTFEYNASTTAVGSDYQYPQTPSRLQLGIWAGGDPGENEGTISWAGGITDTEGGPYTMYVRRVEIENYMPGYAYNWTDQSGTWQSIQILSRDVDNGTAVGGGSTTNSASDSSSTSAPTSGASTADSAATTSPTTTSSTSSTPITGGNTVSGQATETTPAGASTVDPKTTASDVEASTTPTPTGGASAPSVAAVPGSSAPPAVTSPASSENGSPGAGSSGNASSGTAGSNSGASNGGTSNGASPNDGAPSTGNSNTDSSNTGSPHSGSSNSGSSDGTSNGSSSDSSPDAYSSNDSTATSTPGVGVTGGDSQPTSAAGSTATEDGSTPGQTSAVSSTATPGPTEYPGYAAVMPGPNSSGVPLDGSSSSSESTGQDQGAETPTNSGQGYIGSSSSSNQNGDGSGDGSDAEAQSTTTSEGGTAAATASSTNGTSSSWQTPATYTSGARRLSLFPWLN</sequence>
<evidence type="ECO:0000256" key="2">
    <source>
        <dbReference type="SAM" id="SignalP"/>
    </source>
</evidence>
<evidence type="ECO:0000259" key="3">
    <source>
        <dbReference type="PROSITE" id="PS51762"/>
    </source>
</evidence>
<dbReference type="InterPro" id="IPR050546">
    <property type="entry name" value="Glycosyl_Hydrlase_16"/>
</dbReference>
<feature type="compositionally biased region" description="Low complexity" evidence="1">
    <location>
        <begin position="368"/>
        <end position="405"/>
    </location>
</feature>
<evidence type="ECO:0000256" key="1">
    <source>
        <dbReference type="SAM" id="MobiDB-lite"/>
    </source>
</evidence>
<feature type="compositionally biased region" description="Low complexity" evidence="1">
    <location>
        <begin position="432"/>
        <end position="487"/>
    </location>
</feature>
<dbReference type="GO" id="GO:0004553">
    <property type="term" value="F:hydrolase activity, hydrolyzing O-glycosyl compounds"/>
    <property type="evidence" value="ECO:0007669"/>
    <property type="project" value="InterPro"/>
</dbReference>
<feature type="region of interest" description="Disordered" evidence="1">
    <location>
        <begin position="290"/>
        <end position="635"/>
    </location>
</feature>
<dbReference type="SUPFAM" id="SSF49899">
    <property type="entry name" value="Concanavalin A-like lectins/glucanases"/>
    <property type="match status" value="1"/>
</dbReference>
<dbReference type="InterPro" id="IPR013320">
    <property type="entry name" value="ConA-like_dom_sf"/>
</dbReference>
<dbReference type="AlphaFoldDB" id="A0AAI9EA18"/>
<dbReference type="GO" id="GO:0009277">
    <property type="term" value="C:fungal-type cell wall"/>
    <property type="evidence" value="ECO:0007669"/>
    <property type="project" value="TreeGrafter"/>
</dbReference>
<gene>
    <name evidence="4" type="ORF">LECACI_7A003653</name>
</gene>
<feature type="compositionally biased region" description="Low complexity" evidence="1">
    <location>
        <begin position="297"/>
        <end position="340"/>
    </location>
</feature>
<feature type="compositionally biased region" description="Polar residues" evidence="1">
    <location>
        <begin position="500"/>
        <end position="531"/>
    </location>
</feature>
<dbReference type="EMBL" id="CAVMBE010000018">
    <property type="protein sequence ID" value="CAK3974461.1"/>
    <property type="molecule type" value="Genomic_DNA"/>
</dbReference>
<evidence type="ECO:0000313" key="5">
    <source>
        <dbReference type="Proteomes" id="UP001296104"/>
    </source>
</evidence>
<reference evidence="4" key="1">
    <citation type="submission" date="2023-11" db="EMBL/GenBank/DDBJ databases">
        <authorList>
            <person name="Alioto T."/>
            <person name="Alioto T."/>
            <person name="Gomez Garrido J."/>
        </authorList>
    </citation>
    <scope>NUCLEOTIDE SEQUENCE</scope>
</reference>